<dbReference type="InterPro" id="IPR047452">
    <property type="entry name" value="Tudor_TDRD15_rpt2"/>
</dbReference>
<dbReference type="InterPro" id="IPR050621">
    <property type="entry name" value="Tudor_domain_containing"/>
</dbReference>
<dbReference type="SMART" id="SM00333">
    <property type="entry name" value="TUDOR"/>
    <property type="match status" value="8"/>
</dbReference>
<accession>A0A7M4E9P5</accession>
<dbReference type="Pfam" id="PF00567">
    <property type="entry name" value="TUDOR"/>
    <property type="match status" value="8"/>
</dbReference>
<dbReference type="Gene3D" id="2.30.30.140">
    <property type="match status" value="8"/>
</dbReference>
<dbReference type="Ensembl" id="ENSCPRT00005007753.1">
    <property type="protein sequence ID" value="ENSCPRP00005006612.1"/>
    <property type="gene ID" value="ENSCPRG00005004718.1"/>
</dbReference>
<dbReference type="GO" id="GO:0034587">
    <property type="term" value="P:piRNA processing"/>
    <property type="evidence" value="ECO:0007669"/>
    <property type="project" value="TreeGrafter"/>
</dbReference>
<dbReference type="InterPro" id="IPR047450">
    <property type="entry name" value="Tudor_TDRD15_rpt1"/>
</dbReference>
<evidence type="ECO:0000313" key="2">
    <source>
        <dbReference type="Ensembl" id="ENSCPRP00005006612.1"/>
    </source>
</evidence>
<feature type="domain" description="Tudor" evidence="1">
    <location>
        <begin position="529"/>
        <end position="587"/>
    </location>
</feature>
<feature type="domain" description="Tudor" evidence="1">
    <location>
        <begin position="1019"/>
        <end position="1078"/>
    </location>
</feature>
<protein>
    <submittedName>
        <fullName evidence="2">Tudor domain containing 15</fullName>
    </submittedName>
</protein>
<feature type="domain" description="Tudor" evidence="1">
    <location>
        <begin position="1743"/>
        <end position="1801"/>
    </location>
</feature>
<feature type="domain" description="Tudor" evidence="1">
    <location>
        <begin position="296"/>
        <end position="354"/>
    </location>
</feature>
<organism evidence="2 3">
    <name type="scientific">Crocodylus porosus</name>
    <name type="common">Saltwater crocodile</name>
    <name type="synonym">Estuarine crocodile</name>
    <dbReference type="NCBI Taxonomy" id="8502"/>
    <lineage>
        <taxon>Eukaryota</taxon>
        <taxon>Metazoa</taxon>
        <taxon>Chordata</taxon>
        <taxon>Craniata</taxon>
        <taxon>Vertebrata</taxon>
        <taxon>Euteleostomi</taxon>
        <taxon>Archelosauria</taxon>
        <taxon>Archosauria</taxon>
        <taxon>Crocodylia</taxon>
        <taxon>Longirostres</taxon>
        <taxon>Crocodylidae</taxon>
        <taxon>Crocodylus</taxon>
    </lineage>
</organism>
<dbReference type="Gene3D" id="2.40.50.90">
    <property type="match status" value="8"/>
</dbReference>
<dbReference type="InterPro" id="IPR002999">
    <property type="entry name" value="Tudor"/>
</dbReference>
<feature type="domain" description="Tudor" evidence="1">
    <location>
        <begin position="1313"/>
        <end position="1372"/>
    </location>
</feature>
<dbReference type="PROSITE" id="PS50304">
    <property type="entry name" value="TUDOR"/>
    <property type="match status" value="7"/>
</dbReference>
<keyword evidence="3" id="KW-1185">Reference proteome</keyword>
<proteinExistence type="predicted"/>
<dbReference type="OMA" id="NMSFECL"/>
<dbReference type="FunFam" id="2.30.30.140:FF:000018">
    <property type="entry name" value="Serine/threonine-protein kinase 31"/>
    <property type="match status" value="1"/>
</dbReference>
<dbReference type="Proteomes" id="UP000594220">
    <property type="component" value="Unplaced"/>
</dbReference>
<evidence type="ECO:0000259" key="1">
    <source>
        <dbReference type="PROSITE" id="PS50304"/>
    </source>
</evidence>
<dbReference type="GO" id="GO:0043186">
    <property type="term" value="C:P granule"/>
    <property type="evidence" value="ECO:0007669"/>
    <property type="project" value="TreeGrafter"/>
</dbReference>
<sequence>MDSLSPSPKFLDVDLMISHVACHPKEILVTFQGKSKTECEFDYHILQNEIQHVCKVKDNIGIGESCLVEDANGEWHRGRVLEKREEVCEVFLVDIGKVLIVNETHISSVSGQLFQLPPKVLYGVFANILPVGEKWCPKAVNYFSSLIGLQIKGHVQAILPYQTFLLEVPKVTSDVLELHLGKLVDGHSFRLIVEMLKESPQGAIDNKLPDLLQQKYTRPDLFSLNNAENLSDFQPVLGNLLLPLTVGSIEKVKVTAPVSPSKFYCQVLKWQKELEDLTAAMHLYYEAISKENIPSCDSFGVLCAAKTQNGQWHRGVIQQLLSANQIKVWFMDFGHSEAVPSNCVRKLKSEFISLPMVSFPCALMCCSDQNEAAMNLQMKEFKQAVVRQTAVYACIDLFSANERLYYVTLQSKEREINAKYLKQEEVAVAVSDSKAVLSTCGENSVSGTNVIGNTEQTGNCIIEKNPLSVQCKMAEMKINSNHVAFVKYVLSPSDFWIQTADCQNEFQTMLKNIAGVYNECGINDRVVENPKPGLLCCARYSKDMQYYRGIITEVVGVNISVFFLDFGNTDTVPFHDVKTLVPEFCELPALALCCELAHASPREDVWVKKETDFFKKMVFNKPLLLHVIAKQNEKYIVNAEFMSDLKQMNVVTLMVQAGYAEYWEKKPNSPLDVVKNPQLPSPQNKNRIYKNAQGMSVTHKKSESASRNTCQNIQLLNILPAANKSFASFLSWESAIFKMHHMVSGRRQSMKTYTEFIFKPGTVIDVVCSYINSPGDFSCQLRSKLPELMNLMEQIQNHYEVHSSPYTAGQIACVAKHSKDGKWYRASIVKQISKTEVDVIFVDYGNRERVLVKDLQGIHPYFLSLESQAFRCSIKNVSEFSQFDPFVWTEKACRDFENFTSASCGQLTCIIYALILISPNCLCNVVDLKTPFISTRQFFTEPECVPSLLTKELGPLFFLYSFCYSSFDVKIGSEEEVYLTHVRSPSKFYCQLNRNADIIDALMLKTAEISKMPRSPKYDSSNIRLCIAKYFEDGLFYRALASAVGLSSYSMVYFVDFGNKQMVEREKLIPIPNNAVDVLFTPMQAIKCYLPDLVEREIPIEVSRWFEDSFMGKLLKAVVVSRESDGQIGLELYDGNLQINKRIKEMLSEYVKKYTRESGRALSCTEQFAANSKMLRTQFNEANVTSIERESLKTETKKQVYGTTSQPDFKQGCEAKEQDVLTVQKNAPLKLSTFNGSEELGKEKSSRISFPKCINLPPRNIQANSKLPGYISNLNSLSSFYIHLADDENLLIQLAEELNKGAINTDYELCLNQFVAGDLVIAEYAVDCSLYRAAIKAVRSKESFEVEFIDYGNTAVVNSSKIYRIQTKFLTLPKLSIHCFLSRLKSSSPDRTWSSELMFYFAREVINKPIICVFLQDHEQKWEVDILCDGKSMANDLLEREGSSGLQKTQVLDVEMRTKENSVGTNVDSEESPNLSKIPSQDLNAGQLEIAEIINVSKCGNFCIKLIRNAKTLSHLKIMIAKEVKKKCLLATENIKEGLEYLTKSKRTLSWYRSEVIKKVESEKKLFVFFVDCGRCEMVSWHNTKMLSDEIRSIPKQVVSCKWVWVKNSGKIPFDHVVQTVAHREIKILFLRYLESSCIWEVEILIDGILLLEHLNQISSQDKSKELNCSECASNVHSMMSFRINSVTWSLLQSGNQYRGFAATVTDPSNFCVQLEDLFDTMKTLFMLLSDLPDNLPALPQEFVTPGVSCLIKLELEAQWNRVEVTEVLNHSILLTFIDYGFLKYIPYSDIHKLKIIPDELACLPRLTYSCFLSGVNPAKGNDWSDEAKLLSQEFLSKGGLIFQFKQYGFGMKLEVDVLCEQRSLADILVGAGFAVYTRSKNCFVAPHTKSEKGNPIFMLGGREPSKLLDNHLTFTKEKLGRKNILALIFSCSSFHVQ</sequence>
<name>A0A7M4E9P5_CROPO</name>
<dbReference type="CDD" id="cd20436">
    <property type="entry name" value="Tudor_TDRD15_rpt1"/>
    <property type="match status" value="1"/>
</dbReference>
<feature type="domain" description="Tudor" evidence="1">
    <location>
        <begin position="806"/>
        <end position="865"/>
    </location>
</feature>
<dbReference type="SUPFAM" id="SSF63748">
    <property type="entry name" value="Tudor/PWWP/MBT"/>
    <property type="match status" value="8"/>
</dbReference>
<dbReference type="CDD" id="cd20437">
    <property type="entry name" value="Tudor_TDRD15_rpt2"/>
    <property type="match status" value="1"/>
</dbReference>
<reference evidence="2" key="1">
    <citation type="submission" date="2025-08" db="UniProtKB">
        <authorList>
            <consortium name="Ensembl"/>
        </authorList>
    </citation>
    <scope>IDENTIFICATION</scope>
</reference>
<dbReference type="GO" id="GO:0030719">
    <property type="term" value="P:P granule organization"/>
    <property type="evidence" value="ECO:0007669"/>
    <property type="project" value="TreeGrafter"/>
</dbReference>
<feature type="domain" description="Tudor" evidence="1">
    <location>
        <begin position="59"/>
        <end position="116"/>
    </location>
</feature>
<dbReference type="PANTHER" id="PTHR22948">
    <property type="entry name" value="TUDOR DOMAIN CONTAINING PROTEIN"/>
    <property type="match status" value="1"/>
</dbReference>
<gene>
    <name evidence="2" type="primary">TDRD15</name>
</gene>
<dbReference type="GeneTree" id="ENSGT00940000162581"/>
<dbReference type="GO" id="GO:0007283">
    <property type="term" value="P:spermatogenesis"/>
    <property type="evidence" value="ECO:0007669"/>
    <property type="project" value="TreeGrafter"/>
</dbReference>
<dbReference type="InterPro" id="IPR035437">
    <property type="entry name" value="SNase_OB-fold_sf"/>
</dbReference>
<reference evidence="2" key="2">
    <citation type="submission" date="2025-09" db="UniProtKB">
        <authorList>
            <consortium name="Ensembl"/>
        </authorList>
    </citation>
    <scope>IDENTIFICATION</scope>
</reference>
<evidence type="ECO:0000313" key="3">
    <source>
        <dbReference type="Proteomes" id="UP000594220"/>
    </source>
</evidence>
<dbReference type="PANTHER" id="PTHR22948:SF7">
    <property type="entry name" value="TUDOR DOMAIN-CONTAINING PROTEIN 15"/>
    <property type="match status" value="1"/>
</dbReference>